<dbReference type="InterPro" id="IPR036770">
    <property type="entry name" value="Ankyrin_rpt-contain_sf"/>
</dbReference>
<feature type="repeat" description="ANK" evidence="3">
    <location>
        <begin position="94"/>
        <end position="126"/>
    </location>
</feature>
<keyword evidence="1" id="KW-0677">Repeat</keyword>
<feature type="region of interest" description="Disordered" evidence="4">
    <location>
        <begin position="148"/>
        <end position="206"/>
    </location>
</feature>
<evidence type="ECO:0000256" key="4">
    <source>
        <dbReference type="SAM" id="MobiDB-lite"/>
    </source>
</evidence>
<dbReference type="SUPFAM" id="SSF48403">
    <property type="entry name" value="Ankyrin repeat"/>
    <property type="match status" value="1"/>
</dbReference>
<evidence type="ECO:0000256" key="2">
    <source>
        <dbReference type="ARBA" id="ARBA00023043"/>
    </source>
</evidence>
<organism evidence="5 6">
    <name type="scientific">Acipenser ruthenus</name>
    <name type="common">Sterlet sturgeon</name>
    <dbReference type="NCBI Taxonomy" id="7906"/>
    <lineage>
        <taxon>Eukaryota</taxon>
        <taxon>Metazoa</taxon>
        <taxon>Chordata</taxon>
        <taxon>Craniata</taxon>
        <taxon>Vertebrata</taxon>
        <taxon>Euteleostomi</taxon>
        <taxon>Actinopterygii</taxon>
        <taxon>Chondrostei</taxon>
        <taxon>Acipenseriformes</taxon>
        <taxon>Acipenseridae</taxon>
        <taxon>Acipenser</taxon>
    </lineage>
</organism>
<accession>A0A662YQ20</accession>
<evidence type="ECO:0000313" key="6">
    <source>
        <dbReference type="Proteomes" id="UP000289886"/>
    </source>
</evidence>
<protein>
    <submittedName>
        <fullName evidence="5">Ankyrin repeat domain-containing protein 63</fullName>
    </submittedName>
</protein>
<dbReference type="EMBL" id="SCEB01000544">
    <property type="protein sequence ID" value="RXM98820.1"/>
    <property type="molecule type" value="Genomic_DNA"/>
</dbReference>
<evidence type="ECO:0000313" key="5">
    <source>
        <dbReference type="EMBL" id="RXM98820.1"/>
    </source>
</evidence>
<feature type="compositionally biased region" description="Basic and acidic residues" evidence="4">
    <location>
        <begin position="149"/>
        <end position="173"/>
    </location>
</feature>
<feature type="region of interest" description="Disordered" evidence="4">
    <location>
        <begin position="282"/>
        <end position="306"/>
    </location>
</feature>
<reference evidence="5 6" key="1">
    <citation type="submission" date="2019-01" db="EMBL/GenBank/DDBJ databases">
        <title>Draft Genome and Complete Hox-Cluster Characterization of the Sterlet Sturgeon (Acipenser ruthenus).</title>
        <authorList>
            <person name="Wei Q."/>
        </authorList>
    </citation>
    <scope>NUCLEOTIDE SEQUENCE [LARGE SCALE GENOMIC DNA]</scope>
    <source>
        <strain evidence="5">WHYD16114868_AA</strain>
        <tissue evidence="5">Blood</tissue>
    </source>
</reference>
<proteinExistence type="predicted"/>
<dbReference type="Gene3D" id="1.25.40.20">
    <property type="entry name" value="Ankyrin repeat-containing domain"/>
    <property type="match status" value="1"/>
</dbReference>
<dbReference type="AlphaFoldDB" id="A0A662YQ20"/>
<dbReference type="PROSITE" id="PS50297">
    <property type="entry name" value="ANK_REP_REGION"/>
    <property type="match status" value="1"/>
</dbReference>
<keyword evidence="6" id="KW-1185">Reference proteome</keyword>
<feature type="region of interest" description="Disordered" evidence="4">
    <location>
        <begin position="446"/>
        <end position="513"/>
    </location>
</feature>
<dbReference type="PROSITE" id="PS50088">
    <property type="entry name" value="ANK_REPEAT"/>
    <property type="match status" value="1"/>
</dbReference>
<dbReference type="PANTHER" id="PTHR24166">
    <property type="entry name" value="ROLLING PEBBLES, ISOFORM B"/>
    <property type="match status" value="1"/>
</dbReference>
<dbReference type="PANTHER" id="PTHR24166:SF30">
    <property type="entry name" value="ANKYRIN REPEAT DOMAIN-CONTAINING PROTEIN 63"/>
    <property type="match status" value="1"/>
</dbReference>
<feature type="region of interest" description="Disordered" evidence="4">
    <location>
        <begin position="226"/>
        <end position="248"/>
    </location>
</feature>
<dbReference type="InterPro" id="IPR002110">
    <property type="entry name" value="Ankyrin_rpt"/>
</dbReference>
<dbReference type="Pfam" id="PF12796">
    <property type="entry name" value="Ank_2"/>
    <property type="match status" value="1"/>
</dbReference>
<comment type="caution">
    <text evidence="5">The sequence shown here is derived from an EMBL/GenBank/DDBJ whole genome shotgun (WGS) entry which is preliminary data.</text>
</comment>
<sequence>MISKRVMIKVTGIESRCEERSGGETFLQAMSDGKVHLARFILAALDESILNAKMGESGTTLLVYSACLPSRSERRRFVRLLLGRGAEVDSQDDQGRTALSHACERGHLDTVKFLVQHGADPGFPDSLGKSAAAYGAGRKDVAKFLSRVFPDRRPGTDPGRARDGTSRLGKNDLEDPTLLLEESAIPDESDEHQGREISGESSMKTRIRRGLSISGFPSEAHVIRNPYARDGIPGGTDASPGGFGGSHREEAWIGSSAVRKAAPKHLLLTPRSVPVIQNPAIASLGSGTDSDQNRKRSGSVCLRENLKQNPTTEPICRTGLVQKWFRRSQAQRHGSTDPVVVKPQADATEIIPGLKPGPQEQLPRPVQDEEAEEGEGKPGRFWFLRSGLGSAGNLYRNQTVYDCVTSQPPSPQSLGMVLRNRCFLEEGICSLAEKLQIGSVYCNKRKSVPDSNSSPAPIPPKPLPLVPGQPKSTPPGLSVPGLCRRFSSPEVKNLMAGEERETGKHTGRKVPQSETFINIRADHISGVKY</sequence>
<feature type="compositionally biased region" description="Pro residues" evidence="4">
    <location>
        <begin position="456"/>
        <end position="467"/>
    </location>
</feature>
<dbReference type="InterPro" id="IPR050889">
    <property type="entry name" value="Dendritic_Spine_Reg/Scaffold"/>
</dbReference>
<gene>
    <name evidence="5" type="ORF">EOD39_12586</name>
</gene>
<evidence type="ECO:0000256" key="1">
    <source>
        <dbReference type="ARBA" id="ARBA00022737"/>
    </source>
</evidence>
<dbReference type="Proteomes" id="UP000289886">
    <property type="component" value="Unassembled WGS sequence"/>
</dbReference>
<evidence type="ECO:0000256" key="3">
    <source>
        <dbReference type="PROSITE-ProRule" id="PRU00023"/>
    </source>
</evidence>
<name>A0A662YQ20_ACIRT</name>
<keyword evidence="2 3" id="KW-0040">ANK repeat</keyword>
<dbReference type="SMART" id="SM00248">
    <property type="entry name" value="ANK"/>
    <property type="match status" value="2"/>
</dbReference>
<feature type="region of interest" description="Disordered" evidence="4">
    <location>
        <begin position="351"/>
        <end position="376"/>
    </location>
</feature>